<dbReference type="PANTHER" id="PTHR21243">
    <property type="entry name" value="PROTEIN SCAI"/>
    <property type="match status" value="1"/>
</dbReference>
<dbReference type="EMBL" id="PQIB02000002">
    <property type="protein sequence ID" value="RLN34728.1"/>
    <property type="molecule type" value="Genomic_DNA"/>
</dbReference>
<dbReference type="OrthoDB" id="525027at2759"/>
<evidence type="ECO:0000313" key="2">
    <source>
        <dbReference type="EMBL" id="RLN34728.1"/>
    </source>
</evidence>
<dbReference type="AlphaFoldDB" id="A0A3L6TB28"/>
<keyword evidence="3" id="KW-1185">Reference proteome</keyword>
<accession>A0A3L6TB28</accession>
<dbReference type="STRING" id="4540.A0A3L6TB28"/>
<evidence type="ECO:0000256" key="1">
    <source>
        <dbReference type="SAM" id="MobiDB-lite"/>
    </source>
</evidence>
<sequence>MAASPQQQGQGAQGGSGGGGWSPEQFWSLLDKADRRFARVRDLPLLGRQEPDAFAKAFRAYTQLWRMQQEHRHRLLDAGLRRWQVGEIAARIAHLYYAQYQRTADTALLSEAFVFYHAVLDRAYFVDSDHHLTPAKHLRFLARFLLVALLLARRVHTVPRLAADIRALLEDSKKSFQEAEYKEWKHVVQEIFRFLRADSPFMNMRPLRYSYVFDLPPDKLPTVPPTVKKRGLVLSDAILCSYYPNEVKFTDLSIDVFRMLQCLEWEPCGSFALNNGYSAHDESGQNQPNLLKDLRDAALPPNPLKTILNRPSVTHFLTVLATKCEELLSNGIMLIYLSAAGEMGTSGCCPDTGEKVVSNFSKFDISSTSHTSSKEDREPCLWLGCRETEVASAMHSRQSIHGIEREETAAMLLSPSSRSSAAGFSGDSTRHTGSQFSMFLTAPLQAFCLLIGNSGTDINRDAYNKAEELLSLSLNEWATTLVASSSLHPVWVEVLGDPLLRRLLLRFILCQATLSLFKPTSGKAEFLPTCMPPLPESVDAESMLSQSCVMRLASYFGAASQFAFAEITTWPDADAEAGVTSSSGNANKDVPETARDSDISHSATSF</sequence>
<reference evidence="3" key="1">
    <citation type="journal article" date="2019" name="Nat. Commun.">
        <title>The genome of broomcorn millet.</title>
        <authorList>
            <person name="Zou C."/>
            <person name="Miki D."/>
            <person name="Li D."/>
            <person name="Tang Q."/>
            <person name="Xiao L."/>
            <person name="Rajput S."/>
            <person name="Deng P."/>
            <person name="Jia W."/>
            <person name="Huang R."/>
            <person name="Zhang M."/>
            <person name="Sun Y."/>
            <person name="Hu J."/>
            <person name="Fu X."/>
            <person name="Schnable P.S."/>
            <person name="Li F."/>
            <person name="Zhang H."/>
            <person name="Feng B."/>
            <person name="Zhu X."/>
            <person name="Liu R."/>
            <person name="Schnable J.C."/>
            <person name="Zhu J.-K."/>
            <person name="Zhang H."/>
        </authorList>
    </citation>
    <scope>NUCLEOTIDE SEQUENCE [LARGE SCALE GENOMIC DNA]</scope>
</reference>
<protein>
    <recommendedName>
        <fullName evidence="4">Protein SCAI</fullName>
    </recommendedName>
</protein>
<feature type="region of interest" description="Disordered" evidence="1">
    <location>
        <begin position="576"/>
        <end position="606"/>
    </location>
</feature>
<feature type="compositionally biased region" description="Gly residues" evidence="1">
    <location>
        <begin position="11"/>
        <end position="20"/>
    </location>
</feature>
<dbReference type="GO" id="GO:0003714">
    <property type="term" value="F:transcription corepressor activity"/>
    <property type="evidence" value="ECO:0007669"/>
    <property type="project" value="InterPro"/>
</dbReference>
<feature type="compositionally biased region" description="Basic and acidic residues" evidence="1">
    <location>
        <begin position="589"/>
        <end position="599"/>
    </location>
</feature>
<gene>
    <name evidence="2" type="ORF">C2845_PM03G05100</name>
</gene>
<dbReference type="Proteomes" id="UP000275267">
    <property type="component" value="Unassembled WGS sequence"/>
</dbReference>
<dbReference type="InterPro" id="IPR022709">
    <property type="entry name" value="SCAI"/>
</dbReference>
<evidence type="ECO:0008006" key="4">
    <source>
        <dbReference type="Google" id="ProtNLM"/>
    </source>
</evidence>
<dbReference type="GO" id="GO:0006351">
    <property type="term" value="P:DNA-templated transcription"/>
    <property type="evidence" value="ECO:0007669"/>
    <property type="project" value="InterPro"/>
</dbReference>
<comment type="caution">
    <text evidence="2">The sequence shown here is derived from an EMBL/GenBank/DDBJ whole genome shotgun (WGS) entry which is preliminary data.</text>
</comment>
<proteinExistence type="predicted"/>
<feature type="compositionally biased region" description="Low complexity" evidence="1">
    <location>
        <begin position="1"/>
        <end position="10"/>
    </location>
</feature>
<feature type="region of interest" description="Disordered" evidence="1">
    <location>
        <begin position="1"/>
        <end position="20"/>
    </location>
</feature>
<name>A0A3L6TB28_PANMI</name>
<dbReference type="Pfam" id="PF12070">
    <property type="entry name" value="SCAI"/>
    <property type="match status" value="2"/>
</dbReference>
<evidence type="ECO:0000313" key="3">
    <source>
        <dbReference type="Proteomes" id="UP000275267"/>
    </source>
</evidence>
<organism evidence="2 3">
    <name type="scientific">Panicum miliaceum</name>
    <name type="common">Proso millet</name>
    <name type="synonym">Broomcorn millet</name>
    <dbReference type="NCBI Taxonomy" id="4540"/>
    <lineage>
        <taxon>Eukaryota</taxon>
        <taxon>Viridiplantae</taxon>
        <taxon>Streptophyta</taxon>
        <taxon>Embryophyta</taxon>
        <taxon>Tracheophyta</taxon>
        <taxon>Spermatophyta</taxon>
        <taxon>Magnoliopsida</taxon>
        <taxon>Liliopsida</taxon>
        <taxon>Poales</taxon>
        <taxon>Poaceae</taxon>
        <taxon>PACMAD clade</taxon>
        <taxon>Panicoideae</taxon>
        <taxon>Panicodae</taxon>
        <taxon>Paniceae</taxon>
        <taxon>Panicinae</taxon>
        <taxon>Panicum</taxon>
        <taxon>Panicum sect. Panicum</taxon>
    </lineage>
</organism>